<organism evidence="2 3">
    <name type="scientific">Sphagnum troendelagicum</name>
    <dbReference type="NCBI Taxonomy" id="128251"/>
    <lineage>
        <taxon>Eukaryota</taxon>
        <taxon>Viridiplantae</taxon>
        <taxon>Streptophyta</taxon>
        <taxon>Embryophyta</taxon>
        <taxon>Bryophyta</taxon>
        <taxon>Sphagnophytina</taxon>
        <taxon>Sphagnopsida</taxon>
        <taxon>Sphagnales</taxon>
        <taxon>Sphagnaceae</taxon>
        <taxon>Sphagnum</taxon>
    </lineage>
</organism>
<dbReference type="SUPFAM" id="SSF55136">
    <property type="entry name" value="Probable bacterial effector-binding domain"/>
    <property type="match status" value="2"/>
</dbReference>
<dbReference type="Proteomes" id="UP001497512">
    <property type="component" value="Chromosome 1"/>
</dbReference>
<accession>A0ABP0T876</accession>
<dbReference type="Gene3D" id="3.20.80.10">
    <property type="entry name" value="Regulatory factor, effector binding domain"/>
    <property type="match status" value="2"/>
</dbReference>
<name>A0ABP0T876_9BRYO</name>
<dbReference type="PANTHER" id="PTHR11220:SF58">
    <property type="entry name" value="SOUL HEME-BINDING FAMILY PROTEIN"/>
    <property type="match status" value="1"/>
</dbReference>
<comment type="similarity">
    <text evidence="1">Belongs to the HEBP family.</text>
</comment>
<reference evidence="2 3" key="1">
    <citation type="submission" date="2024-02" db="EMBL/GenBank/DDBJ databases">
        <authorList>
            <consortium name="ELIXIR-Norway"/>
            <consortium name="Elixir Norway"/>
        </authorList>
    </citation>
    <scope>NUCLEOTIDE SEQUENCE [LARGE SCALE GENOMIC DNA]</scope>
</reference>
<dbReference type="InterPro" id="IPR006917">
    <property type="entry name" value="SOUL_heme-bd"/>
</dbReference>
<dbReference type="Pfam" id="PF04832">
    <property type="entry name" value="SOUL"/>
    <property type="match status" value="2"/>
</dbReference>
<gene>
    <name evidence="2" type="ORF">CSSPTR1EN2_LOCUS368</name>
</gene>
<evidence type="ECO:0008006" key="4">
    <source>
        <dbReference type="Google" id="ProtNLM"/>
    </source>
</evidence>
<dbReference type="EMBL" id="OZ019893">
    <property type="protein sequence ID" value="CAK9189717.1"/>
    <property type="molecule type" value="Genomic_DNA"/>
</dbReference>
<evidence type="ECO:0000313" key="2">
    <source>
        <dbReference type="EMBL" id="CAK9189717.1"/>
    </source>
</evidence>
<evidence type="ECO:0000313" key="3">
    <source>
        <dbReference type="Proteomes" id="UP001497512"/>
    </source>
</evidence>
<sequence length="214" mass="23472">MGMMLGKITVETPKYQTIEKKEEFEIREYEPSVVAEVTYDPKEMKRGRDGGFMILAGYIGALGSPCNKKKGTEAAGEKIAMTAPVITQEQSQAGGSEKIAMTAPVITEEKQEEGGEKTLVTMQFVLPSKYTTVEAAPAPTDERVKIKGVPSKKMGVITFSGNADDKLTAEQLEKLKTALHAAGYKISGEHILARYNPPWTPWFLKTNEVMLPVE</sequence>
<proteinExistence type="inferred from homology"/>
<dbReference type="InterPro" id="IPR011256">
    <property type="entry name" value="Reg_factor_effector_dom_sf"/>
</dbReference>
<evidence type="ECO:0000256" key="1">
    <source>
        <dbReference type="ARBA" id="ARBA00009817"/>
    </source>
</evidence>
<dbReference type="PANTHER" id="PTHR11220">
    <property type="entry name" value="HEME-BINDING PROTEIN-RELATED"/>
    <property type="match status" value="1"/>
</dbReference>
<keyword evidence="3" id="KW-1185">Reference proteome</keyword>
<protein>
    <recommendedName>
        <fullName evidence="4">SOUL heme-binding protein</fullName>
    </recommendedName>
</protein>